<gene>
    <name evidence="3" type="ORF">ACFQDL_11800</name>
</gene>
<dbReference type="Pfam" id="PF06812">
    <property type="entry name" value="ImpA_N"/>
    <property type="match status" value="1"/>
</dbReference>
<proteinExistence type="predicted"/>
<evidence type="ECO:0000259" key="2">
    <source>
        <dbReference type="Pfam" id="PF06812"/>
    </source>
</evidence>
<evidence type="ECO:0000313" key="3">
    <source>
        <dbReference type="EMBL" id="MFC6670686.1"/>
    </source>
</evidence>
<feature type="region of interest" description="Disordered" evidence="1">
    <location>
        <begin position="269"/>
        <end position="295"/>
    </location>
</feature>
<name>A0ABW1ZZW7_9GAMM</name>
<feature type="region of interest" description="Disordered" evidence="1">
    <location>
        <begin position="393"/>
        <end position="456"/>
    </location>
</feature>
<organism evidence="3 4">
    <name type="scientific">Marinobacterium aestuariivivens</name>
    <dbReference type="NCBI Taxonomy" id="1698799"/>
    <lineage>
        <taxon>Bacteria</taxon>
        <taxon>Pseudomonadati</taxon>
        <taxon>Pseudomonadota</taxon>
        <taxon>Gammaproteobacteria</taxon>
        <taxon>Oceanospirillales</taxon>
        <taxon>Oceanospirillaceae</taxon>
        <taxon>Marinobacterium</taxon>
    </lineage>
</organism>
<feature type="compositionally biased region" description="Basic and acidic residues" evidence="1">
    <location>
        <begin position="447"/>
        <end position="456"/>
    </location>
</feature>
<feature type="compositionally biased region" description="Basic residues" evidence="1">
    <location>
        <begin position="425"/>
        <end position="435"/>
    </location>
</feature>
<dbReference type="EMBL" id="JBHSWE010000001">
    <property type="protein sequence ID" value="MFC6670686.1"/>
    <property type="molecule type" value="Genomic_DNA"/>
</dbReference>
<protein>
    <submittedName>
        <fullName evidence="3">ImpA family type VI secretion system protein</fullName>
    </submittedName>
</protein>
<dbReference type="RefSeq" id="WP_379909188.1">
    <property type="nucleotide sequence ID" value="NZ_JBHSWE010000001.1"/>
</dbReference>
<evidence type="ECO:0000256" key="1">
    <source>
        <dbReference type="SAM" id="MobiDB-lite"/>
    </source>
</evidence>
<reference evidence="4" key="1">
    <citation type="journal article" date="2019" name="Int. J. Syst. Evol. Microbiol.">
        <title>The Global Catalogue of Microorganisms (GCM) 10K type strain sequencing project: providing services to taxonomists for standard genome sequencing and annotation.</title>
        <authorList>
            <consortium name="The Broad Institute Genomics Platform"/>
            <consortium name="The Broad Institute Genome Sequencing Center for Infectious Disease"/>
            <person name="Wu L."/>
            <person name="Ma J."/>
        </authorList>
    </citation>
    <scope>NUCLEOTIDE SEQUENCE [LARGE SCALE GENOMIC DNA]</scope>
    <source>
        <strain evidence="4">NBRC 111756</strain>
    </source>
</reference>
<feature type="domain" description="ImpA N-terminal" evidence="2">
    <location>
        <begin position="5"/>
        <end position="150"/>
    </location>
</feature>
<feature type="compositionally biased region" description="Low complexity" evidence="1">
    <location>
        <begin position="277"/>
        <end position="295"/>
    </location>
</feature>
<dbReference type="PANTHER" id="PTHR37951">
    <property type="entry name" value="CYTOPLASMIC PROTEIN-RELATED"/>
    <property type="match status" value="1"/>
</dbReference>
<dbReference type="InterPro" id="IPR010657">
    <property type="entry name" value="ImpA_N"/>
</dbReference>
<comment type="caution">
    <text evidence="3">The sequence shown here is derived from an EMBL/GenBank/DDBJ whole genome shotgun (WGS) entry which is preliminary data.</text>
</comment>
<accession>A0ABW1ZZW7</accession>
<dbReference type="InterPro" id="IPR017740">
    <property type="entry name" value="TssA-like"/>
</dbReference>
<dbReference type="PANTHER" id="PTHR37951:SF1">
    <property type="entry name" value="TYPE VI SECRETION SYSTEM COMPONENT TSSA1"/>
    <property type="match status" value="1"/>
</dbReference>
<dbReference type="Proteomes" id="UP001596422">
    <property type="component" value="Unassembled WGS sequence"/>
</dbReference>
<sequence>MDTLLNPIADDAPCGEYLKGNRTLYRGLRNGFNLAQSSYRQLIESPDAATDEALQSANRDNWLALARQCEDTLGSTSKDVEVFCWLATAQLFGTAPLEGLATVLDTFAEAVERFWPDLNPKPPADKLQADDDAGRRREWAETRTKPLLQLIGDSADGGLLYMPLQMTTLVGDIDYSRYYSAEKSGDLPALKAEAQALLGAEKAAVTDTVLALGRILKTLARLESAIGERCREDGLNGPSFRYVRDSIERLLGALRYLVGDQLKPWPLDKAAPAADSGPVEAPTEPAAEPAGTGAPAATAPEAMVTLAGGGEIYHRDQAFRELRRIADFFARTEPHSPVYMLLERAIRWGYLPLPELLAEMVGDDSAVMGRITQLAGLESIDRTEIPEARISARELQQRRQGDATSAPRRRRRNTGRRQGAAPGGHRNRRAPGQRHRNIELRVVTGHSEQHPAPRRR</sequence>
<keyword evidence="4" id="KW-1185">Reference proteome</keyword>
<evidence type="ECO:0000313" key="4">
    <source>
        <dbReference type="Proteomes" id="UP001596422"/>
    </source>
</evidence>